<reference evidence="1 2" key="1">
    <citation type="submission" date="2018-06" db="EMBL/GenBank/DDBJ databases">
        <authorList>
            <consortium name="Pathogen Informatics"/>
            <person name="Doyle S."/>
        </authorList>
    </citation>
    <scope>NUCLEOTIDE SEQUENCE [LARGE SCALE GENOMIC DNA]</scope>
    <source>
        <strain evidence="1 2">NCTC10786</strain>
    </source>
</reference>
<dbReference type="PANTHER" id="PTHR30441:SF4">
    <property type="entry name" value="PROTEIN ASMA"/>
    <property type="match status" value="1"/>
</dbReference>
<accession>A0A2X2VKI2</accession>
<evidence type="ECO:0000313" key="1">
    <source>
        <dbReference type="EMBL" id="SQB29128.1"/>
    </source>
</evidence>
<dbReference type="GO" id="GO:0005886">
    <property type="term" value="C:plasma membrane"/>
    <property type="evidence" value="ECO:0007669"/>
    <property type="project" value="TreeGrafter"/>
</dbReference>
<dbReference type="GO" id="GO:0090313">
    <property type="term" value="P:regulation of protein targeting to membrane"/>
    <property type="evidence" value="ECO:0007669"/>
    <property type="project" value="TreeGrafter"/>
</dbReference>
<name>A0A2X2VKI2_CITKO</name>
<dbReference type="EMBL" id="UAVY01000004">
    <property type="protein sequence ID" value="SQB29128.1"/>
    <property type="molecule type" value="Genomic_DNA"/>
</dbReference>
<organism evidence="1 2">
    <name type="scientific">Citrobacter koseri</name>
    <name type="common">Citrobacter diversus</name>
    <dbReference type="NCBI Taxonomy" id="545"/>
    <lineage>
        <taxon>Bacteria</taxon>
        <taxon>Pseudomonadati</taxon>
        <taxon>Pseudomonadota</taxon>
        <taxon>Gammaproteobacteria</taxon>
        <taxon>Enterobacterales</taxon>
        <taxon>Enterobacteriaceae</taxon>
        <taxon>Citrobacter</taxon>
    </lineage>
</organism>
<evidence type="ECO:0000313" key="2">
    <source>
        <dbReference type="Proteomes" id="UP000251584"/>
    </source>
</evidence>
<protein>
    <submittedName>
        <fullName evidence="1">Putative assembly protein</fullName>
    </submittedName>
</protein>
<dbReference type="PANTHER" id="PTHR30441">
    <property type="entry name" value="DUF748 DOMAIN-CONTAINING PROTEIN"/>
    <property type="match status" value="1"/>
</dbReference>
<dbReference type="AlphaFoldDB" id="A0A2X2VKI2"/>
<dbReference type="InterPro" id="IPR052894">
    <property type="entry name" value="AsmA-related"/>
</dbReference>
<sequence length="207" mass="23042">MEQDEQHRGTFDFSGRVNRDQRDLSLSFNGTVDASDYPHNLTAGIEQLNWQLQGADLPKQGIQGLGQLQAQWQEGQKRLSFSQLSLTANDSTLTGQAQVTLSDEPEWAIDLQFGKLNLDNLLPRNDVASASKNVAQTGQQSTRPRPVIASRVDEPAYQGLKGFSAALFLRADNAQWRGMAFTDVSAKNDESGRFAEYRRVAGETRRR</sequence>
<proteinExistence type="predicted"/>
<dbReference type="Proteomes" id="UP000251584">
    <property type="component" value="Unassembled WGS sequence"/>
</dbReference>
<gene>
    <name evidence="1" type="ORF">NCTC10786_02903</name>
</gene>